<dbReference type="Proteomes" id="UP001499841">
    <property type="component" value="Unassembled WGS sequence"/>
</dbReference>
<comment type="caution">
    <text evidence="1">The sequence shown here is derived from an EMBL/GenBank/DDBJ whole genome shotgun (WGS) entry which is preliminary data.</text>
</comment>
<proteinExistence type="predicted"/>
<name>A0ABP8EVN0_9MICO</name>
<keyword evidence="2" id="KW-1185">Reference proteome</keyword>
<dbReference type="Pfam" id="PF13196">
    <property type="entry name" value="DUF4012"/>
    <property type="match status" value="1"/>
</dbReference>
<accession>A0ABP8EVN0</accession>
<gene>
    <name evidence="1" type="ORF">GCM10022262_23960</name>
</gene>
<organism evidence="1 2">
    <name type="scientific">Georgenia daeguensis</name>
    <dbReference type="NCBI Taxonomy" id="908355"/>
    <lineage>
        <taxon>Bacteria</taxon>
        <taxon>Bacillati</taxon>
        <taxon>Actinomycetota</taxon>
        <taxon>Actinomycetes</taxon>
        <taxon>Micrococcales</taxon>
        <taxon>Bogoriellaceae</taxon>
        <taxon>Georgenia</taxon>
    </lineage>
</organism>
<dbReference type="RefSeq" id="WP_345041437.1">
    <property type="nucleotide sequence ID" value="NZ_BAABBA010000011.1"/>
</dbReference>
<evidence type="ECO:0000313" key="2">
    <source>
        <dbReference type="Proteomes" id="UP001499841"/>
    </source>
</evidence>
<dbReference type="InterPro" id="IPR025101">
    <property type="entry name" value="DUF4012"/>
</dbReference>
<reference evidence="2" key="1">
    <citation type="journal article" date="2019" name="Int. J. Syst. Evol. Microbiol.">
        <title>The Global Catalogue of Microorganisms (GCM) 10K type strain sequencing project: providing services to taxonomists for standard genome sequencing and annotation.</title>
        <authorList>
            <consortium name="The Broad Institute Genomics Platform"/>
            <consortium name="The Broad Institute Genome Sequencing Center for Infectious Disease"/>
            <person name="Wu L."/>
            <person name="Ma J."/>
        </authorList>
    </citation>
    <scope>NUCLEOTIDE SEQUENCE [LARGE SCALE GENOMIC DNA]</scope>
    <source>
        <strain evidence="2">JCM 17459</strain>
    </source>
</reference>
<evidence type="ECO:0000313" key="1">
    <source>
        <dbReference type="EMBL" id="GAA4288036.1"/>
    </source>
</evidence>
<dbReference type="EMBL" id="BAABBA010000011">
    <property type="protein sequence ID" value="GAA4288036.1"/>
    <property type="molecule type" value="Genomic_DNA"/>
</dbReference>
<protein>
    <submittedName>
        <fullName evidence="1">DUF4012 domain-containing protein</fullName>
    </submittedName>
</protein>
<sequence length="591" mass="61632">MPPQKRIRRRRRPIVWTAVALLALTVVTGVALALDARTAYARLTAVAEGATALQERVVAGDVEGAGERAARMRADAATAREALHGPHWWLAARVPALGPNVEAVRTVSVVADDLASGPLEDLLGAVAAVDPASLAPMEGRVDVAPLADAAPHLTSAAQALAEADARVEGIDAAALAEPLRDRLARLAGQVDTMRALSDTAARAARLVPAMMGADGPRDYLLLVQNNAEPRATGGVTGAVIHLRTEDGAVELVEHRAAGGFGKFEEPVLPLTDSELGLYSPLLGQYMGDVNFTPDFPRTAELTREMWRQKTRTEVDGVLSVDPGALQHLLAATGPVTLPSGDVLTAQNTARTLLNDVYLRFPEPADQDAYFETAAATIFDHVLGGGADPAGVMRALDTAADQGRLLAWSAHEDEQRLLAGTTLSGELRGHTGASPVVGVYLNDRNGAKIGYYQRVAAEVVAAGCRPDGARELSLEVTVSSDAPENYASLPDYVTGAGNYVPKGAMETTVTVYAPTGGTITDARSSADDASYLPQLHEGLAVGAYTVRLGPGESVTLGYDIALAPGLPGELLTRMTPGPAEDAFTFSTAGCGG</sequence>